<feature type="compositionally biased region" description="Basic and acidic residues" evidence="1">
    <location>
        <begin position="36"/>
        <end position="45"/>
    </location>
</feature>
<comment type="caution">
    <text evidence="3">The sequence shown here is derived from an EMBL/GenBank/DDBJ whole genome shotgun (WGS) entry which is preliminary data.</text>
</comment>
<name>A0ABV9NPH5_9GAMM</name>
<feature type="signal peptide" evidence="2">
    <location>
        <begin position="1"/>
        <end position="20"/>
    </location>
</feature>
<keyword evidence="4" id="KW-1185">Reference proteome</keyword>
<dbReference type="Proteomes" id="UP001595892">
    <property type="component" value="Unassembled WGS sequence"/>
</dbReference>
<sequence>MTIQSLCSGVLATGIALALAACDKNPYDQPTPDSVEFQRADRDRGNAFGDAIDEAREPEQNAPQRSDLAPAGGAVPQEGPLPNEDDRHAAAMAACRALEDADTRRDCEREAQARREESRQTEAEGTRPATSLEEREGGGEPIRQGRDERP</sequence>
<reference evidence="4" key="1">
    <citation type="journal article" date="2019" name="Int. J. Syst. Evol. Microbiol.">
        <title>The Global Catalogue of Microorganisms (GCM) 10K type strain sequencing project: providing services to taxonomists for standard genome sequencing and annotation.</title>
        <authorList>
            <consortium name="The Broad Institute Genomics Platform"/>
            <consortium name="The Broad Institute Genome Sequencing Center for Infectious Disease"/>
            <person name="Wu L."/>
            <person name="Ma J."/>
        </authorList>
    </citation>
    <scope>NUCLEOTIDE SEQUENCE [LARGE SCALE GENOMIC DNA]</scope>
    <source>
        <strain evidence="4">CGMCC 1.13574</strain>
    </source>
</reference>
<feature type="chain" id="PRO_5046288587" evidence="2">
    <location>
        <begin position="21"/>
        <end position="150"/>
    </location>
</feature>
<feature type="region of interest" description="Disordered" evidence="1">
    <location>
        <begin position="25"/>
        <end position="150"/>
    </location>
</feature>
<organism evidence="3 4">
    <name type="scientific">Coralloluteibacterium thermophilum</name>
    <dbReference type="NCBI Taxonomy" id="2707049"/>
    <lineage>
        <taxon>Bacteria</taxon>
        <taxon>Pseudomonadati</taxon>
        <taxon>Pseudomonadota</taxon>
        <taxon>Gammaproteobacteria</taxon>
        <taxon>Lysobacterales</taxon>
        <taxon>Lysobacteraceae</taxon>
        <taxon>Coralloluteibacterium</taxon>
    </lineage>
</organism>
<proteinExistence type="predicted"/>
<dbReference type="RefSeq" id="WP_377005098.1">
    <property type="nucleotide sequence ID" value="NZ_JBHSGG010000035.1"/>
</dbReference>
<evidence type="ECO:0000256" key="1">
    <source>
        <dbReference type="SAM" id="MobiDB-lite"/>
    </source>
</evidence>
<protein>
    <submittedName>
        <fullName evidence="3">Uncharacterized protein</fullName>
    </submittedName>
</protein>
<keyword evidence="2" id="KW-0732">Signal</keyword>
<feature type="compositionally biased region" description="Basic and acidic residues" evidence="1">
    <location>
        <begin position="132"/>
        <end position="150"/>
    </location>
</feature>
<evidence type="ECO:0000256" key="2">
    <source>
        <dbReference type="SAM" id="SignalP"/>
    </source>
</evidence>
<evidence type="ECO:0000313" key="4">
    <source>
        <dbReference type="Proteomes" id="UP001595892"/>
    </source>
</evidence>
<evidence type="ECO:0000313" key="3">
    <source>
        <dbReference type="EMBL" id="MFC4729026.1"/>
    </source>
</evidence>
<accession>A0ABV9NPH5</accession>
<gene>
    <name evidence="3" type="ORF">ACFO3Q_12700</name>
</gene>
<feature type="compositionally biased region" description="Basic and acidic residues" evidence="1">
    <location>
        <begin position="97"/>
        <end position="125"/>
    </location>
</feature>
<dbReference type="EMBL" id="JBHSGG010000035">
    <property type="protein sequence ID" value="MFC4729026.1"/>
    <property type="molecule type" value="Genomic_DNA"/>
</dbReference>